<feature type="repeat" description="WD" evidence="9">
    <location>
        <begin position="288"/>
        <end position="322"/>
    </location>
</feature>
<keyword evidence="6" id="KW-0508">mRNA splicing</keyword>
<feature type="compositionally biased region" description="Basic and acidic residues" evidence="10">
    <location>
        <begin position="218"/>
        <end position="227"/>
    </location>
</feature>
<keyword evidence="2 9" id="KW-0853">WD repeat</keyword>
<dbReference type="InterPro" id="IPR020472">
    <property type="entry name" value="WD40_PAC1"/>
</dbReference>
<dbReference type="InterPro" id="IPR001680">
    <property type="entry name" value="WD40_rpt"/>
</dbReference>
<dbReference type="PRINTS" id="PR00320">
    <property type="entry name" value="GPROTEINBRPT"/>
</dbReference>
<feature type="repeat" description="WD" evidence="9">
    <location>
        <begin position="418"/>
        <end position="450"/>
    </location>
</feature>
<feature type="repeat" description="WD" evidence="9">
    <location>
        <begin position="518"/>
        <end position="549"/>
    </location>
</feature>
<evidence type="ECO:0000256" key="10">
    <source>
        <dbReference type="SAM" id="MobiDB-lite"/>
    </source>
</evidence>
<evidence type="ECO:0000256" key="7">
    <source>
        <dbReference type="ARBA" id="ARBA00023242"/>
    </source>
</evidence>
<evidence type="ECO:0000313" key="11">
    <source>
        <dbReference type="EMBL" id="JAC66357.1"/>
    </source>
</evidence>
<dbReference type="PROSITE" id="PS00678">
    <property type="entry name" value="WD_REPEATS_1"/>
    <property type="match status" value="1"/>
</dbReference>
<evidence type="ECO:0000256" key="1">
    <source>
        <dbReference type="ARBA" id="ARBA00004123"/>
    </source>
</evidence>
<keyword evidence="4" id="KW-0747">Spliceosome</keyword>
<evidence type="ECO:0000256" key="8">
    <source>
        <dbReference type="ARBA" id="ARBA00068146"/>
    </source>
</evidence>
<evidence type="ECO:0000256" key="4">
    <source>
        <dbReference type="ARBA" id="ARBA00022728"/>
    </source>
</evidence>
<keyword evidence="3" id="KW-0507">mRNA processing</keyword>
<dbReference type="Gene3D" id="2.130.10.10">
    <property type="entry name" value="YVTN repeat-like/Quinoprotein amine dehydrogenase"/>
    <property type="match status" value="1"/>
</dbReference>
<dbReference type="PROSITE" id="PS50082">
    <property type="entry name" value="WD_REPEATS_2"/>
    <property type="match status" value="5"/>
</dbReference>
<evidence type="ECO:0000256" key="3">
    <source>
        <dbReference type="ARBA" id="ARBA00022664"/>
    </source>
</evidence>
<dbReference type="GO" id="GO:0000398">
    <property type="term" value="P:mRNA splicing, via spliceosome"/>
    <property type="evidence" value="ECO:0007669"/>
    <property type="project" value="InterPro"/>
</dbReference>
<dbReference type="PANTHER" id="PTHR43979">
    <property type="entry name" value="PRE-MRNA-PROCESSING FACTOR 17"/>
    <property type="match status" value="1"/>
</dbReference>
<evidence type="ECO:0000256" key="2">
    <source>
        <dbReference type="ARBA" id="ARBA00022574"/>
    </source>
</evidence>
<dbReference type="PANTHER" id="PTHR43979:SF1">
    <property type="entry name" value="PRE-MRNA-PROCESSING FACTOR 17"/>
    <property type="match status" value="1"/>
</dbReference>
<dbReference type="InterPro" id="IPR036322">
    <property type="entry name" value="WD40_repeat_dom_sf"/>
</dbReference>
<name>A0A061R092_9CHLO</name>
<evidence type="ECO:0000256" key="6">
    <source>
        <dbReference type="ARBA" id="ARBA00023187"/>
    </source>
</evidence>
<dbReference type="GO" id="GO:0003729">
    <property type="term" value="F:mRNA binding"/>
    <property type="evidence" value="ECO:0007669"/>
    <property type="project" value="TreeGrafter"/>
</dbReference>
<feature type="compositionally biased region" description="Basic and acidic residues" evidence="10">
    <location>
        <begin position="245"/>
        <end position="257"/>
    </location>
</feature>
<evidence type="ECO:0000256" key="5">
    <source>
        <dbReference type="ARBA" id="ARBA00022737"/>
    </source>
</evidence>
<gene>
    <name evidence="11" type="primary">PRP17</name>
    <name evidence="11" type="ORF">TSPGSL018_13897</name>
</gene>
<reference evidence="11" key="1">
    <citation type="submission" date="2014-05" db="EMBL/GenBank/DDBJ databases">
        <title>The transcriptome of the halophilic microalga Tetraselmis sp. GSL018 isolated from the Great Salt Lake, Utah.</title>
        <authorList>
            <person name="Jinkerson R.E."/>
            <person name="D'Adamo S."/>
            <person name="Posewitz M.C."/>
        </authorList>
    </citation>
    <scope>NUCLEOTIDE SEQUENCE</scope>
    <source>
        <strain evidence="11">GSL018</strain>
    </source>
</reference>
<dbReference type="CDD" id="cd00200">
    <property type="entry name" value="WD40"/>
    <property type="match status" value="1"/>
</dbReference>
<evidence type="ECO:0000256" key="9">
    <source>
        <dbReference type="PROSITE-ProRule" id="PRU00221"/>
    </source>
</evidence>
<keyword evidence="7" id="KW-0539">Nucleus</keyword>
<sequence>MDLLSQYSDHEDDGSAVDENVLKTMRERVKPTAPEVDTATLALVDDKLVPRASTASYQDPGQKLVYHNPKFDELYAPVAGPAHPFRKDGVAAGLKNHTTGHVEDAHVDSTVFDEQYSTFHSFGYAVEPQTGTNIVGCTDGFKDHKGESVWTVRDKEYKRQRTTAEAKAKRAAQEEASRAAAEALANGEAWTLVSRAPWADKEPEANELTEEQAEHMKAYNEERENSGRRAKRRAREGEGAEVAAGEERSIFHGKEGTDYQGRSWVDPPRDKKKENDMVFLPKRWVHTWSGHTKGVNAIEFFPGSGHLLLSAGLDGKVKVWDVFNSGKCMRTYMGHSKSVRGIHFSNDGRRFLTASYDKNIKLWDTETGKVLGTYNTGKMAYVAKFHSEDDKQNVMMAGCSDKKIYQFDLDTGDVIQEYDQHLGAVNTVTFVDEGRRFVTTSDDKTIRVWEFGIPVVIKYIADPAMHSVPSVAVSPNKNWFIGQSLDNQIVTYSTKEKFRQNRKKVFKGHTVAGYACQVNFSPDSKYVLSGDAEGKCYFWDWKSTKLYRSIKAHDGVCIGCAWHPLETSKVATCGWDGLIKYWD</sequence>
<dbReference type="SMART" id="SM00320">
    <property type="entry name" value="WD40"/>
    <property type="match status" value="7"/>
</dbReference>
<keyword evidence="5" id="KW-0677">Repeat</keyword>
<proteinExistence type="predicted"/>
<feature type="repeat" description="WD" evidence="9">
    <location>
        <begin position="332"/>
        <end position="373"/>
    </location>
</feature>
<comment type="subcellular location">
    <subcellularLocation>
        <location evidence="1">Nucleus</location>
    </subcellularLocation>
</comment>
<dbReference type="AlphaFoldDB" id="A0A061R092"/>
<feature type="repeat" description="WD" evidence="9">
    <location>
        <begin position="550"/>
        <end position="583"/>
    </location>
</feature>
<protein>
    <recommendedName>
        <fullName evidence="8">Pre-mRNA-processing factor 17</fullName>
    </recommendedName>
</protein>
<dbReference type="SUPFAM" id="SSF50978">
    <property type="entry name" value="WD40 repeat-like"/>
    <property type="match status" value="1"/>
</dbReference>
<dbReference type="EMBL" id="GBEZ01020304">
    <property type="protein sequence ID" value="JAC66357.1"/>
    <property type="molecule type" value="Transcribed_RNA"/>
</dbReference>
<dbReference type="Pfam" id="PF00400">
    <property type="entry name" value="WD40"/>
    <property type="match status" value="5"/>
</dbReference>
<dbReference type="InterPro" id="IPR032847">
    <property type="entry name" value="PRPF17"/>
</dbReference>
<dbReference type="PROSITE" id="PS50294">
    <property type="entry name" value="WD_REPEATS_REGION"/>
    <property type="match status" value="4"/>
</dbReference>
<dbReference type="InterPro" id="IPR015943">
    <property type="entry name" value="WD40/YVTN_repeat-like_dom_sf"/>
</dbReference>
<dbReference type="GO" id="GO:0071013">
    <property type="term" value="C:catalytic step 2 spliceosome"/>
    <property type="evidence" value="ECO:0007669"/>
    <property type="project" value="InterPro"/>
</dbReference>
<accession>A0A061R092</accession>
<feature type="region of interest" description="Disordered" evidence="10">
    <location>
        <begin position="218"/>
        <end position="270"/>
    </location>
</feature>
<dbReference type="FunFam" id="2.130.10.10:FF:000034">
    <property type="entry name" value="Pre-mRNA-processing factor 17, putative"/>
    <property type="match status" value="1"/>
</dbReference>
<dbReference type="InterPro" id="IPR019775">
    <property type="entry name" value="WD40_repeat_CS"/>
</dbReference>
<organism evidence="11">
    <name type="scientific">Tetraselmis sp. GSL018</name>
    <dbReference type="NCBI Taxonomy" id="582737"/>
    <lineage>
        <taxon>Eukaryota</taxon>
        <taxon>Viridiplantae</taxon>
        <taxon>Chlorophyta</taxon>
        <taxon>core chlorophytes</taxon>
        <taxon>Chlorodendrophyceae</taxon>
        <taxon>Chlorodendrales</taxon>
        <taxon>Chlorodendraceae</taxon>
        <taxon>Tetraselmis</taxon>
    </lineage>
</organism>